<dbReference type="Proteomes" id="UP000033882">
    <property type="component" value="Unassembled WGS sequence"/>
</dbReference>
<dbReference type="EMBL" id="LCPB01000006">
    <property type="protein sequence ID" value="KKU90107.1"/>
    <property type="molecule type" value="Genomic_DNA"/>
</dbReference>
<accession>A0A0G1U7P2</accession>
<gene>
    <name evidence="1" type="ORF">UY19_C0006G0045</name>
</gene>
<proteinExistence type="predicted"/>
<organism evidence="1 2">
    <name type="scientific">Candidatus Wolfebacteria bacterium GW2011_GWA2_47_9b</name>
    <dbReference type="NCBI Taxonomy" id="1619005"/>
    <lineage>
        <taxon>Bacteria</taxon>
        <taxon>Candidatus Wolfeibacteriota</taxon>
    </lineage>
</organism>
<protein>
    <submittedName>
        <fullName evidence="1">Uncharacterized protein</fullName>
    </submittedName>
</protein>
<name>A0A0G1U7P2_9BACT</name>
<evidence type="ECO:0000313" key="1">
    <source>
        <dbReference type="EMBL" id="KKU90107.1"/>
    </source>
</evidence>
<sequence length="144" mass="15999">MDKIDQGDLYERADAIGEKVGNKARKKAYNSALIRLQRSAPIIDILQRYDIPPFIGPTQQRGFSVLIQEEEPGFIAHVEKVAGKSLDAGTLLYPNGFGEYAGRLEAAKQYQRVLAHHEIEGEIINIPNPGTEEDLVVLYIPPLS</sequence>
<reference evidence="1 2" key="1">
    <citation type="journal article" date="2015" name="Nature">
        <title>rRNA introns, odd ribosomes, and small enigmatic genomes across a large radiation of phyla.</title>
        <authorList>
            <person name="Brown C.T."/>
            <person name="Hug L.A."/>
            <person name="Thomas B.C."/>
            <person name="Sharon I."/>
            <person name="Castelle C.J."/>
            <person name="Singh A."/>
            <person name="Wilkins M.J."/>
            <person name="Williams K.H."/>
            <person name="Banfield J.F."/>
        </authorList>
    </citation>
    <scope>NUCLEOTIDE SEQUENCE [LARGE SCALE GENOMIC DNA]</scope>
</reference>
<comment type="caution">
    <text evidence="1">The sequence shown here is derived from an EMBL/GenBank/DDBJ whole genome shotgun (WGS) entry which is preliminary data.</text>
</comment>
<dbReference type="AlphaFoldDB" id="A0A0G1U7P2"/>
<evidence type="ECO:0000313" key="2">
    <source>
        <dbReference type="Proteomes" id="UP000033882"/>
    </source>
</evidence>